<dbReference type="PANTHER" id="PTHR43559">
    <property type="entry name" value="HYDROLASE YCAC-RELATED"/>
    <property type="match status" value="1"/>
</dbReference>
<dbReference type="OrthoDB" id="9789777at2"/>
<dbReference type="InterPro" id="IPR000868">
    <property type="entry name" value="Isochorismatase-like_dom"/>
</dbReference>
<comment type="caution">
    <text evidence="2">The sequence shown here is derived from an EMBL/GenBank/DDBJ whole genome shotgun (WGS) entry which is preliminary data.</text>
</comment>
<protein>
    <submittedName>
        <fullName evidence="2">Nicotinamidase-related amidase</fullName>
    </submittedName>
</protein>
<dbReference type="Proteomes" id="UP000291078">
    <property type="component" value="Unassembled WGS sequence"/>
</dbReference>
<dbReference type="PANTHER" id="PTHR43559:SF3">
    <property type="entry name" value="HYDROLASE YCAC-RELATED"/>
    <property type="match status" value="1"/>
</dbReference>
<dbReference type="InterPro" id="IPR036380">
    <property type="entry name" value="Isochorismatase-like_sf"/>
</dbReference>
<evidence type="ECO:0000313" key="3">
    <source>
        <dbReference type="Proteomes" id="UP000291078"/>
    </source>
</evidence>
<evidence type="ECO:0000313" key="2">
    <source>
        <dbReference type="EMBL" id="RZT29052.1"/>
    </source>
</evidence>
<dbReference type="SUPFAM" id="SSF52499">
    <property type="entry name" value="Isochorismatase-like hydrolases"/>
    <property type="match status" value="1"/>
</dbReference>
<keyword evidence="3" id="KW-1185">Reference proteome</keyword>
<feature type="domain" description="Isochorismatase-like" evidence="1">
    <location>
        <begin position="11"/>
        <end position="165"/>
    </location>
</feature>
<sequence length="194" mass="20848">MAFERLTGSNAALLLIDHQVGTIKMVSSMPGGELKQNAVMLAKTAHILGMPIVLTTSMEDHQQGPLIDELQEISRDAFDARVKRTGIVNAMEDPLFAQAVQTTRRQRFILAGVTNDVCTVFPALSLLDRGHEVFVVADAGGSPSAMGDNLALRRMERAGATVLGTGQVVAELAENWSSPQGQEILQKVIAPAMR</sequence>
<accession>A0A4Q7RBQ2</accession>
<dbReference type="Pfam" id="PF00857">
    <property type="entry name" value="Isochorismatase"/>
    <property type="match status" value="1"/>
</dbReference>
<dbReference type="RefSeq" id="WP_130393906.1">
    <property type="nucleotide sequence ID" value="NZ_SGXM01000013.1"/>
</dbReference>
<proteinExistence type="predicted"/>
<dbReference type="InterPro" id="IPR053152">
    <property type="entry name" value="Hydrolase_YcaC-like"/>
</dbReference>
<dbReference type="Gene3D" id="3.40.50.850">
    <property type="entry name" value="Isochorismatase-like"/>
    <property type="match status" value="1"/>
</dbReference>
<dbReference type="AlphaFoldDB" id="A0A4Q7RBQ2"/>
<evidence type="ECO:0000259" key="1">
    <source>
        <dbReference type="Pfam" id="PF00857"/>
    </source>
</evidence>
<organism evidence="2 3">
    <name type="scientific">Cupriavidus agavae</name>
    <dbReference type="NCBI Taxonomy" id="1001822"/>
    <lineage>
        <taxon>Bacteria</taxon>
        <taxon>Pseudomonadati</taxon>
        <taxon>Pseudomonadota</taxon>
        <taxon>Betaproteobacteria</taxon>
        <taxon>Burkholderiales</taxon>
        <taxon>Burkholderiaceae</taxon>
        <taxon>Cupriavidus</taxon>
    </lineage>
</organism>
<name>A0A4Q7RBQ2_9BURK</name>
<gene>
    <name evidence="2" type="ORF">EV147_5013</name>
</gene>
<reference evidence="2 3" key="1">
    <citation type="journal article" date="2015" name="Stand. Genomic Sci.">
        <title>Genomic Encyclopedia of Bacterial and Archaeal Type Strains, Phase III: the genomes of soil and plant-associated and newly described type strains.</title>
        <authorList>
            <person name="Whitman W.B."/>
            <person name="Woyke T."/>
            <person name="Klenk H.P."/>
            <person name="Zhou Y."/>
            <person name="Lilburn T.G."/>
            <person name="Beck B.J."/>
            <person name="De Vos P."/>
            <person name="Vandamme P."/>
            <person name="Eisen J.A."/>
            <person name="Garrity G."/>
            <person name="Hugenholtz P."/>
            <person name="Kyrpides N.C."/>
        </authorList>
    </citation>
    <scope>NUCLEOTIDE SEQUENCE [LARGE SCALE GENOMIC DNA]</scope>
    <source>
        <strain evidence="2 3">ASC-9842</strain>
    </source>
</reference>
<dbReference type="EMBL" id="SGXM01000013">
    <property type="protein sequence ID" value="RZT29052.1"/>
    <property type="molecule type" value="Genomic_DNA"/>
</dbReference>